<sequence>MASMKLGSKPDVFHLEGQTWLSSTGLPSDVVVKVNDVSFRLHKFPLLSRSGLLEKLIGKSCAKEGDEFDCTLDLPDLPGGAKAFLSVAKFCYGVRIELTAANVVGLRCAAEHLEMTEDYGEENLVSQSEGFLNEVFGSWGESLRALEACDEVMERAEELHVVSRCLNSLAMKACSDVSLFNWPVSGGKGQESPLEEAAFWNGIRMVSTKSHMTSEDWWYEDVSSLRLSLYKRVIGAIQERGIRLEKIAGSIMYYAKKHVPLINRQSSFDNGNQPASGSAISPLSESEQRTVLEELVEIIPNQKGVTPTGFLLRILRTSMMLRTSTSCIEKLEKLVGSQLDQAILEDILILNMNNVSETLYDIECVHRILNHFMVADRDATDPIPNCVPDESHLMGGPNSLTPMTMVANLIDGYLAEVATDAKLKLPKFQGLAVVVPDYARPLDDGIYHAIDIYLKAHPWLTELEREQVCRLMNCQKLSMDACTHAAQNERLPLRVIVQVLFFEQLRLRTSIAGWFFVSDNLSSQDLSGNLTLARSTVPPGQEAQSHVVALDDVKVRVMDLERECLNMKQELQKMVKTRGSWNVFFKRFAFRLKKSSDQKTAAAAKRINGKGGPALPTAPPDETTKAGST</sequence>
<comment type="caution">
    <text evidence="1">The sequence shown here is derived from an EMBL/GenBank/DDBJ whole genome shotgun (WGS) entry which is preliminary data.</text>
</comment>
<evidence type="ECO:0000313" key="2">
    <source>
        <dbReference type="Proteomes" id="UP001057402"/>
    </source>
</evidence>
<organism evidence="1 2">
    <name type="scientific">Melastoma candidum</name>
    <dbReference type="NCBI Taxonomy" id="119954"/>
    <lineage>
        <taxon>Eukaryota</taxon>
        <taxon>Viridiplantae</taxon>
        <taxon>Streptophyta</taxon>
        <taxon>Embryophyta</taxon>
        <taxon>Tracheophyta</taxon>
        <taxon>Spermatophyta</taxon>
        <taxon>Magnoliopsida</taxon>
        <taxon>eudicotyledons</taxon>
        <taxon>Gunneridae</taxon>
        <taxon>Pentapetalae</taxon>
        <taxon>rosids</taxon>
        <taxon>malvids</taxon>
        <taxon>Myrtales</taxon>
        <taxon>Melastomataceae</taxon>
        <taxon>Melastomatoideae</taxon>
        <taxon>Melastomateae</taxon>
        <taxon>Melastoma</taxon>
    </lineage>
</organism>
<gene>
    <name evidence="1" type="ORF">MLD38_009818</name>
</gene>
<protein>
    <submittedName>
        <fullName evidence="1">Uncharacterized protein</fullName>
    </submittedName>
</protein>
<reference evidence="2" key="1">
    <citation type="journal article" date="2023" name="Front. Plant Sci.">
        <title>Chromosomal-level genome assembly of Melastoma candidum provides insights into trichome evolution.</title>
        <authorList>
            <person name="Zhong Y."/>
            <person name="Wu W."/>
            <person name="Sun C."/>
            <person name="Zou P."/>
            <person name="Liu Y."/>
            <person name="Dai S."/>
            <person name="Zhou R."/>
        </authorList>
    </citation>
    <scope>NUCLEOTIDE SEQUENCE [LARGE SCALE GENOMIC DNA]</scope>
</reference>
<dbReference type="Proteomes" id="UP001057402">
    <property type="component" value="Chromosome 3"/>
</dbReference>
<keyword evidence="2" id="KW-1185">Reference proteome</keyword>
<accession>A0ACB9S017</accession>
<name>A0ACB9S017_9MYRT</name>
<dbReference type="EMBL" id="CM042882">
    <property type="protein sequence ID" value="KAI4384047.1"/>
    <property type="molecule type" value="Genomic_DNA"/>
</dbReference>
<evidence type="ECO:0000313" key="1">
    <source>
        <dbReference type="EMBL" id="KAI4384047.1"/>
    </source>
</evidence>
<proteinExistence type="predicted"/>